<dbReference type="PANTHER" id="PTHR30126:SF88">
    <property type="entry name" value="TRANSCRIPTIONAL REGULATOR-RELATED"/>
    <property type="match status" value="1"/>
</dbReference>
<dbReference type="InterPro" id="IPR005119">
    <property type="entry name" value="LysR_subst-bd"/>
</dbReference>
<evidence type="ECO:0000259" key="5">
    <source>
        <dbReference type="PROSITE" id="PS50931"/>
    </source>
</evidence>
<name>A0ABQ4Q399_9BURK</name>
<evidence type="ECO:0000256" key="4">
    <source>
        <dbReference type="ARBA" id="ARBA00023163"/>
    </source>
</evidence>
<proteinExistence type="inferred from homology"/>
<organism evidence="6 7">
    <name type="scientific">Noviherbaspirillum aridicola</name>
    <dbReference type="NCBI Taxonomy" id="2849687"/>
    <lineage>
        <taxon>Bacteria</taxon>
        <taxon>Pseudomonadati</taxon>
        <taxon>Pseudomonadota</taxon>
        <taxon>Betaproteobacteria</taxon>
        <taxon>Burkholderiales</taxon>
        <taxon>Oxalobacteraceae</taxon>
        <taxon>Noviherbaspirillum</taxon>
    </lineage>
</organism>
<sequence length="310" mass="34014">MDGQYISLEQWRTLIAVVDAGGYAQASQALHKSQSAVTYAVQKIEALLDVKVFEIQGRKAVLTPTGQFLYRRARALLEESAALERAAKRLSAGWEAEIRIAAEVIFPTWLMLQCLDRLGQESPHTRVELIESVLGGTTEALLEGRVDLAIANTVPPGFFGTPLMPLRFIPVASPAHPLHALGRPLTPEDLRRHLHLVVRESGARRDTRTGVDTARRWTVSHPATSIEAAKMGFGFAWFPEEKIREELRDGSLKMLPMRDGGERFAQLYLIIGDPDAAGPATRRLAGIIREAVTDACARIDQGTVLSAPPA</sequence>
<keyword evidence="3" id="KW-0238">DNA-binding</keyword>
<keyword evidence="2" id="KW-0805">Transcription regulation</keyword>
<comment type="caution">
    <text evidence="6">The sequence shown here is derived from an EMBL/GenBank/DDBJ whole genome shotgun (WGS) entry which is preliminary data.</text>
</comment>
<accession>A0ABQ4Q399</accession>
<dbReference type="Proteomes" id="UP000887222">
    <property type="component" value="Unassembled WGS sequence"/>
</dbReference>
<dbReference type="Pfam" id="PF00126">
    <property type="entry name" value="HTH_1"/>
    <property type="match status" value="1"/>
</dbReference>
<keyword evidence="7" id="KW-1185">Reference proteome</keyword>
<evidence type="ECO:0000256" key="2">
    <source>
        <dbReference type="ARBA" id="ARBA00023015"/>
    </source>
</evidence>
<dbReference type="SUPFAM" id="SSF53850">
    <property type="entry name" value="Periplasmic binding protein-like II"/>
    <property type="match status" value="1"/>
</dbReference>
<dbReference type="Gene3D" id="3.40.190.290">
    <property type="match status" value="1"/>
</dbReference>
<keyword evidence="4" id="KW-0804">Transcription</keyword>
<dbReference type="InterPro" id="IPR036390">
    <property type="entry name" value="WH_DNA-bd_sf"/>
</dbReference>
<dbReference type="PANTHER" id="PTHR30126">
    <property type="entry name" value="HTH-TYPE TRANSCRIPTIONAL REGULATOR"/>
    <property type="match status" value="1"/>
</dbReference>
<evidence type="ECO:0000256" key="1">
    <source>
        <dbReference type="ARBA" id="ARBA00009437"/>
    </source>
</evidence>
<dbReference type="InterPro" id="IPR036388">
    <property type="entry name" value="WH-like_DNA-bd_sf"/>
</dbReference>
<dbReference type="InterPro" id="IPR000847">
    <property type="entry name" value="LysR_HTH_N"/>
</dbReference>
<evidence type="ECO:0000313" key="6">
    <source>
        <dbReference type="EMBL" id="GIZ51645.1"/>
    </source>
</evidence>
<dbReference type="Pfam" id="PF03466">
    <property type="entry name" value="LysR_substrate"/>
    <property type="match status" value="1"/>
</dbReference>
<feature type="domain" description="HTH lysR-type" evidence="5">
    <location>
        <begin position="6"/>
        <end position="63"/>
    </location>
</feature>
<gene>
    <name evidence="6" type="ORF">NCCP691_16590</name>
</gene>
<dbReference type="EMBL" id="BPMK01000006">
    <property type="protein sequence ID" value="GIZ51645.1"/>
    <property type="molecule type" value="Genomic_DNA"/>
</dbReference>
<protein>
    <submittedName>
        <fullName evidence="6">Transcriptional regulator</fullName>
    </submittedName>
</protein>
<dbReference type="Gene3D" id="1.10.10.10">
    <property type="entry name" value="Winged helix-like DNA-binding domain superfamily/Winged helix DNA-binding domain"/>
    <property type="match status" value="1"/>
</dbReference>
<evidence type="ECO:0000313" key="7">
    <source>
        <dbReference type="Proteomes" id="UP000887222"/>
    </source>
</evidence>
<dbReference type="RefSeq" id="WP_220807805.1">
    <property type="nucleotide sequence ID" value="NZ_BPMK01000006.1"/>
</dbReference>
<reference evidence="6 7" key="1">
    <citation type="journal article" date="2022" name="Int. J. Syst. Evol. Microbiol.">
        <title>Noviherbaspirillum aridicola sp. nov., isolated from an arid soil in Pakistan.</title>
        <authorList>
            <person name="Khan I.U."/>
            <person name="Saqib M."/>
            <person name="Amin A."/>
            <person name="Hussain F."/>
            <person name="Li L."/>
            <person name="Liu Y.H."/>
            <person name="Fang B.Z."/>
            <person name="Ahmed I."/>
            <person name="Li W.J."/>
        </authorList>
    </citation>
    <scope>NUCLEOTIDE SEQUENCE [LARGE SCALE GENOMIC DNA]</scope>
    <source>
        <strain evidence="6 7">NCCP-691</strain>
    </source>
</reference>
<comment type="similarity">
    <text evidence="1">Belongs to the LysR transcriptional regulatory family.</text>
</comment>
<dbReference type="PROSITE" id="PS50931">
    <property type="entry name" value="HTH_LYSR"/>
    <property type="match status" value="1"/>
</dbReference>
<evidence type="ECO:0000256" key="3">
    <source>
        <dbReference type="ARBA" id="ARBA00023125"/>
    </source>
</evidence>
<dbReference type="SUPFAM" id="SSF46785">
    <property type="entry name" value="Winged helix' DNA-binding domain"/>
    <property type="match status" value="1"/>
</dbReference>